<dbReference type="SUPFAM" id="SSF53756">
    <property type="entry name" value="UDP-Glycosyltransferase/glycogen phosphorylase"/>
    <property type="match status" value="1"/>
</dbReference>
<accession>X0SDE9</accession>
<organism evidence="1">
    <name type="scientific">marine sediment metagenome</name>
    <dbReference type="NCBI Taxonomy" id="412755"/>
    <lineage>
        <taxon>unclassified sequences</taxon>
        <taxon>metagenomes</taxon>
        <taxon>ecological metagenomes</taxon>
    </lineage>
</organism>
<evidence type="ECO:0008006" key="2">
    <source>
        <dbReference type="Google" id="ProtNLM"/>
    </source>
</evidence>
<reference evidence="1" key="1">
    <citation type="journal article" date="2014" name="Front. Microbiol.">
        <title>High frequency of phylogenetically diverse reductive dehalogenase-homologous genes in deep subseafloor sedimentary metagenomes.</title>
        <authorList>
            <person name="Kawai M."/>
            <person name="Futagami T."/>
            <person name="Toyoda A."/>
            <person name="Takaki Y."/>
            <person name="Nishi S."/>
            <person name="Hori S."/>
            <person name="Arai W."/>
            <person name="Tsubouchi T."/>
            <person name="Morono Y."/>
            <person name="Uchiyama I."/>
            <person name="Ito T."/>
            <person name="Fujiyama A."/>
            <person name="Inagaki F."/>
            <person name="Takami H."/>
        </authorList>
    </citation>
    <scope>NUCLEOTIDE SEQUENCE</scope>
    <source>
        <strain evidence="1">Expedition CK06-06</strain>
    </source>
</reference>
<gene>
    <name evidence="1" type="ORF">S01H1_03641</name>
</gene>
<feature type="non-terminal residue" evidence="1">
    <location>
        <position position="1"/>
    </location>
</feature>
<dbReference type="EMBL" id="BARS01001968">
    <property type="protein sequence ID" value="GAF79073.1"/>
    <property type="molecule type" value="Genomic_DNA"/>
</dbReference>
<evidence type="ECO:0000313" key="1">
    <source>
        <dbReference type="EMBL" id="GAF79073.1"/>
    </source>
</evidence>
<dbReference type="Gene3D" id="3.40.50.2000">
    <property type="entry name" value="Glycogen Phosphorylase B"/>
    <property type="match status" value="2"/>
</dbReference>
<proteinExistence type="predicted"/>
<protein>
    <recommendedName>
        <fullName evidence="2">Glycosyl transferase family 1 domain-containing protein</fullName>
    </recommendedName>
</protein>
<comment type="caution">
    <text evidence="1">The sequence shown here is derived from an EMBL/GenBank/DDBJ whole genome shotgun (WGS) entry which is preliminary data.</text>
</comment>
<sequence>NIAMAYGKPIITSDLDTMRECLEGYQGAWFAPVGDSSVIKGKLLELYRKRKSGEAMIYQPPQNTWDEIASKYGEIMSRLRTG</sequence>
<dbReference type="AlphaFoldDB" id="X0SDE9"/>
<name>X0SDE9_9ZZZZ</name>